<evidence type="ECO:0000313" key="1">
    <source>
        <dbReference type="EMBL" id="QDU08239.1"/>
    </source>
</evidence>
<keyword evidence="2" id="KW-1185">Reference proteome</keyword>
<name>A0A517WSK2_9PLAN</name>
<gene>
    <name evidence="1" type="ORF">V202x_16040</name>
</gene>
<dbReference type="AlphaFoldDB" id="A0A517WSK2"/>
<dbReference type="EMBL" id="CP037422">
    <property type="protein sequence ID" value="QDU08239.1"/>
    <property type="molecule type" value="Genomic_DNA"/>
</dbReference>
<reference evidence="1 2" key="1">
    <citation type="submission" date="2019-03" db="EMBL/GenBank/DDBJ databases">
        <title>Deep-cultivation of Planctomycetes and their phenomic and genomic characterization uncovers novel biology.</title>
        <authorList>
            <person name="Wiegand S."/>
            <person name="Jogler M."/>
            <person name="Boedeker C."/>
            <person name="Pinto D."/>
            <person name="Vollmers J."/>
            <person name="Rivas-Marin E."/>
            <person name="Kohn T."/>
            <person name="Peeters S.H."/>
            <person name="Heuer A."/>
            <person name="Rast P."/>
            <person name="Oberbeckmann S."/>
            <person name="Bunk B."/>
            <person name="Jeske O."/>
            <person name="Meyerdierks A."/>
            <person name="Storesund J.E."/>
            <person name="Kallscheuer N."/>
            <person name="Luecker S."/>
            <person name="Lage O.M."/>
            <person name="Pohl T."/>
            <person name="Merkel B.J."/>
            <person name="Hornburger P."/>
            <person name="Mueller R.-W."/>
            <person name="Bruemmer F."/>
            <person name="Labrenz M."/>
            <person name="Spormann A.M."/>
            <person name="Op den Camp H."/>
            <person name="Overmann J."/>
            <person name="Amann R."/>
            <person name="Jetten M.S.M."/>
            <person name="Mascher T."/>
            <person name="Medema M.H."/>
            <person name="Devos D.P."/>
            <person name="Kaster A.-K."/>
            <person name="Ovreas L."/>
            <person name="Rohde M."/>
            <person name="Galperin M.Y."/>
            <person name="Jogler C."/>
        </authorList>
    </citation>
    <scope>NUCLEOTIDE SEQUENCE [LARGE SCALE GENOMIC DNA]</scope>
    <source>
        <strain evidence="1 2">V202</strain>
    </source>
</reference>
<organism evidence="1 2">
    <name type="scientific">Gimesia aquarii</name>
    <dbReference type="NCBI Taxonomy" id="2527964"/>
    <lineage>
        <taxon>Bacteria</taxon>
        <taxon>Pseudomonadati</taxon>
        <taxon>Planctomycetota</taxon>
        <taxon>Planctomycetia</taxon>
        <taxon>Planctomycetales</taxon>
        <taxon>Planctomycetaceae</taxon>
        <taxon>Gimesia</taxon>
    </lineage>
</organism>
<dbReference type="Proteomes" id="UP000318384">
    <property type="component" value="Chromosome"/>
</dbReference>
<sequence length="38" mass="4143">MIEGLLGSLVTIRSPAKTLFGRSRFENILITNHAAEVS</sequence>
<proteinExistence type="predicted"/>
<evidence type="ECO:0000313" key="2">
    <source>
        <dbReference type="Proteomes" id="UP000318384"/>
    </source>
</evidence>
<protein>
    <submittedName>
        <fullName evidence="1">Uncharacterized protein</fullName>
    </submittedName>
</protein>
<accession>A0A517WSK2</accession>